<evidence type="ECO:0000256" key="1">
    <source>
        <dbReference type="ARBA" id="ARBA00004370"/>
    </source>
</evidence>
<keyword evidence="2" id="KW-0812">Transmembrane</keyword>
<dbReference type="Gene3D" id="3.40.50.2300">
    <property type="match status" value="2"/>
</dbReference>
<comment type="subcellular location">
    <subcellularLocation>
        <location evidence="1">Membrane</location>
    </subcellularLocation>
</comment>
<dbReference type="GO" id="GO:0016020">
    <property type="term" value="C:membrane"/>
    <property type="evidence" value="ECO:0007669"/>
    <property type="project" value="UniProtKB-SubCell"/>
</dbReference>
<gene>
    <name evidence="6" type="ORF">Goshw_019211</name>
</gene>
<dbReference type="SUPFAM" id="SSF53822">
    <property type="entry name" value="Periplasmic binding protein-like I"/>
    <property type="match status" value="1"/>
</dbReference>
<dbReference type="Proteomes" id="UP000593576">
    <property type="component" value="Unassembled WGS sequence"/>
</dbReference>
<dbReference type="InterPro" id="IPR001828">
    <property type="entry name" value="ANF_lig-bd_rcpt"/>
</dbReference>
<feature type="domain" description="Receptor ligand binding region" evidence="5">
    <location>
        <begin position="48"/>
        <end position="115"/>
    </location>
</feature>
<keyword evidence="3" id="KW-1133">Transmembrane helix</keyword>
<organism evidence="6 7">
    <name type="scientific">Gossypium schwendimanii</name>
    <name type="common">Cotton</name>
    <dbReference type="NCBI Taxonomy" id="34291"/>
    <lineage>
        <taxon>Eukaryota</taxon>
        <taxon>Viridiplantae</taxon>
        <taxon>Streptophyta</taxon>
        <taxon>Embryophyta</taxon>
        <taxon>Tracheophyta</taxon>
        <taxon>Spermatophyta</taxon>
        <taxon>Magnoliopsida</taxon>
        <taxon>eudicotyledons</taxon>
        <taxon>Gunneridae</taxon>
        <taxon>Pentapetalae</taxon>
        <taxon>rosids</taxon>
        <taxon>malvids</taxon>
        <taxon>Malvales</taxon>
        <taxon>Malvaceae</taxon>
        <taxon>Malvoideae</taxon>
        <taxon>Gossypium</taxon>
    </lineage>
</organism>
<dbReference type="PANTHER" id="PTHR34836">
    <property type="entry name" value="OS06G0188250 PROTEIN"/>
    <property type="match status" value="1"/>
</dbReference>
<dbReference type="AlphaFoldDB" id="A0A7J9MP38"/>
<dbReference type="InterPro" id="IPR028082">
    <property type="entry name" value="Peripla_BP_I"/>
</dbReference>
<sequence>MQARFVIDVGQKAQTYEWHEVILMYEDTEYGSGLIPYLADEFQQFDIRTRVIVVHMSSSIGSKLFLLAKETTMISEGYTWIITDGLSTLLDPMGAKVIGSMQGVLGIRPHIPQSKCWN</sequence>
<dbReference type="PANTHER" id="PTHR34836:SF7">
    <property type="entry name" value="RECEPTOR LIGAND BINDING REGION DOMAIN-CONTAINING PROTEIN"/>
    <property type="match status" value="1"/>
</dbReference>
<evidence type="ECO:0000256" key="2">
    <source>
        <dbReference type="ARBA" id="ARBA00022692"/>
    </source>
</evidence>
<accession>A0A7J9MP38</accession>
<keyword evidence="4" id="KW-0472">Membrane</keyword>
<dbReference type="InterPro" id="IPR015683">
    <property type="entry name" value="Ionotropic_Glu_rcpt"/>
</dbReference>
<evidence type="ECO:0000256" key="3">
    <source>
        <dbReference type="ARBA" id="ARBA00022989"/>
    </source>
</evidence>
<dbReference type="EMBL" id="JABFAF010000012">
    <property type="protein sequence ID" value="MBA0872714.1"/>
    <property type="molecule type" value="Genomic_DNA"/>
</dbReference>
<evidence type="ECO:0000259" key="5">
    <source>
        <dbReference type="Pfam" id="PF01094"/>
    </source>
</evidence>
<dbReference type="Pfam" id="PF01094">
    <property type="entry name" value="ANF_receptor"/>
    <property type="match status" value="1"/>
</dbReference>
<protein>
    <recommendedName>
        <fullName evidence="5">Receptor ligand binding region domain-containing protein</fullName>
    </recommendedName>
</protein>
<evidence type="ECO:0000313" key="6">
    <source>
        <dbReference type="EMBL" id="MBA0872714.1"/>
    </source>
</evidence>
<evidence type="ECO:0000313" key="7">
    <source>
        <dbReference type="Proteomes" id="UP000593576"/>
    </source>
</evidence>
<name>A0A7J9MP38_GOSSC</name>
<proteinExistence type="predicted"/>
<comment type="caution">
    <text evidence="6">The sequence shown here is derived from an EMBL/GenBank/DDBJ whole genome shotgun (WGS) entry which is preliminary data.</text>
</comment>
<keyword evidence="7" id="KW-1185">Reference proteome</keyword>
<evidence type="ECO:0000256" key="4">
    <source>
        <dbReference type="ARBA" id="ARBA00023136"/>
    </source>
</evidence>
<reference evidence="6 7" key="1">
    <citation type="journal article" date="2019" name="Genome Biol. Evol.">
        <title>Insights into the evolution of the New World diploid cottons (Gossypium, subgenus Houzingenia) based on genome sequencing.</title>
        <authorList>
            <person name="Grover C.E."/>
            <person name="Arick M.A. 2nd"/>
            <person name="Thrash A."/>
            <person name="Conover J.L."/>
            <person name="Sanders W.S."/>
            <person name="Peterson D.G."/>
            <person name="Frelichowski J.E."/>
            <person name="Scheffler J.A."/>
            <person name="Scheffler B.E."/>
            <person name="Wendel J.F."/>
        </authorList>
    </citation>
    <scope>NUCLEOTIDE SEQUENCE [LARGE SCALE GENOMIC DNA]</scope>
    <source>
        <strain evidence="6">1</strain>
        <tissue evidence="6">Leaf</tissue>
    </source>
</reference>
<dbReference type="OrthoDB" id="5984008at2759"/>